<dbReference type="PANTHER" id="PTHR11042">
    <property type="entry name" value="EUKARYOTIC TRANSLATION INITIATION FACTOR 2-ALPHA KINASE EIF2-ALPHA KINASE -RELATED"/>
    <property type="match status" value="1"/>
</dbReference>
<keyword evidence="20" id="KW-0812">Transmembrane</keyword>
<dbReference type="EC" id="2.7.11.1" evidence="2"/>
<proteinExistence type="inferred from homology"/>
<evidence type="ECO:0000256" key="6">
    <source>
        <dbReference type="ARBA" id="ARBA00022777"/>
    </source>
</evidence>
<keyword evidence="9" id="KW-0810">Translation regulation</keyword>
<keyword evidence="7" id="KW-0256">Endoplasmic reticulum</keyword>
<comment type="catalytic activity">
    <reaction evidence="16">
        <text>L-threonyl-[protein] + ATP = O-phospho-L-threonyl-[protein] + ADP + H(+)</text>
        <dbReference type="Rhea" id="RHEA:46608"/>
        <dbReference type="Rhea" id="RHEA-COMP:11060"/>
        <dbReference type="Rhea" id="RHEA-COMP:11605"/>
        <dbReference type="ChEBI" id="CHEBI:15378"/>
        <dbReference type="ChEBI" id="CHEBI:30013"/>
        <dbReference type="ChEBI" id="CHEBI:30616"/>
        <dbReference type="ChEBI" id="CHEBI:61977"/>
        <dbReference type="ChEBI" id="CHEBI:456216"/>
        <dbReference type="EC" id="2.7.11.1"/>
    </reaction>
    <physiologicalReaction direction="left-to-right" evidence="16">
        <dbReference type="Rhea" id="RHEA:46609"/>
    </physiologicalReaction>
</comment>
<evidence type="ECO:0000256" key="5">
    <source>
        <dbReference type="ARBA" id="ARBA00022741"/>
    </source>
</evidence>
<evidence type="ECO:0000256" key="1">
    <source>
        <dbReference type="ARBA" id="ARBA00004115"/>
    </source>
</evidence>
<evidence type="ECO:0000256" key="4">
    <source>
        <dbReference type="ARBA" id="ARBA00022679"/>
    </source>
</evidence>
<reference evidence="23" key="1">
    <citation type="submission" date="2019-03" db="EMBL/GenBank/DDBJ databases">
        <title>Long read genome sequence of the mycoparasitic Pythium oligandrum ATCC 38472 isolated from sugarbeet rhizosphere.</title>
        <authorList>
            <person name="Gaulin E."/>
        </authorList>
    </citation>
    <scope>NUCLEOTIDE SEQUENCE</scope>
    <source>
        <strain evidence="23">ATCC 38472_TT</strain>
    </source>
</reference>
<evidence type="ECO:0000256" key="3">
    <source>
        <dbReference type="ARBA" id="ARBA00022527"/>
    </source>
</evidence>
<keyword evidence="20" id="KW-1133">Transmembrane helix</keyword>
<keyword evidence="13" id="KW-0834">Unfolded protein response</keyword>
<evidence type="ECO:0000256" key="7">
    <source>
        <dbReference type="ARBA" id="ARBA00022824"/>
    </source>
</evidence>
<accession>A0A8K1FIQ6</accession>
<dbReference type="Gene3D" id="3.30.200.20">
    <property type="entry name" value="Phosphorylase Kinase, domain 1"/>
    <property type="match status" value="1"/>
</dbReference>
<evidence type="ECO:0000256" key="12">
    <source>
        <dbReference type="ARBA" id="ARBA00023193"/>
    </source>
</evidence>
<keyword evidence="3" id="KW-0723">Serine/threonine-protein kinase</keyword>
<name>A0A8K1FIQ6_PYTOL</name>
<dbReference type="CDD" id="cd13996">
    <property type="entry name" value="STKc_EIF2AK"/>
    <property type="match status" value="1"/>
</dbReference>
<feature type="region of interest" description="Disordered" evidence="19">
    <location>
        <begin position="688"/>
        <end position="788"/>
    </location>
</feature>
<dbReference type="GO" id="GO:0005789">
    <property type="term" value="C:endoplasmic reticulum membrane"/>
    <property type="evidence" value="ECO:0007669"/>
    <property type="project" value="UniProtKB-SubCell"/>
</dbReference>
<dbReference type="InterPro" id="IPR008271">
    <property type="entry name" value="Ser/Thr_kinase_AS"/>
</dbReference>
<organism evidence="23 24">
    <name type="scientific">Pythium oligandrum</name>
    <name type="common">Mycoparasitic fungus</name>
    <dbReference type="NCBI Taxonomy" id="41045"/>
    <lineage>
        <taxon>Eukaryota</taxon>
        <taxon>Sar</taxon>
        <taxon>Stramenopiles</taxon>
        <taxon>Oomycota</taxon>
        <taxon>Peronosporomycetes</taxon>
        <taxon>Pythiales</taxon>
        <taxon>Pythiaceae</taxon>
        <taxon>Pythium</taxon>
    </lineage>
</organism>
<evidence type="ECO:0000313" key="23">
    <source>
        <dbReference type="EMBL" id="TMW60992.1"/>
    </source>
</evidence>
<dbReference type="InterPro" id="IPR000719">
    <property type="entry name" value="Prot_kinase_dom"/>
</dbReference>
<feature type="binding site" evidence="18">
    <location>
        <position position="835"/>
    </location>
    <ligand>
        <name>ATP</name>
        <dbReference type="ChEBI" id="CHEBI:30616"/>
    </ligand>
</feature>
<comment type="similarity">
    <text evidence="14">Belongs to the protein kinase superfamily. Ser/Thr protein kinase family. GCN2 subfamily.</text>
</comment>
<dbReference type="PANTHER" id="PTHR11042:SF160">
    <property type="entry name" value="EUKARYOTIC TRANSLATION INITIATION FACTOR 2-ALPHA KINASE 1"/>
    <property type="match status" value="1"/>
</dbReference>
<evidence type="ECO:0000256" key="20">
    <source>
        <dbReference type="SAM" id="Phobius"/>
    </source>
</evidence>
<dbReference type="EMBL" id="SPLM01000078">
    <property type="protein sequence ID" value="TMW60992.1"/>
    <property type="molecule type" value="Genomic_DNA"/>
</dbReference>
<keyword evidence="8 18" id="KW-0067">ATP-binding</keyword>
<feature type="region of interest" description="Disordered" evidence="19">
    <location>
        <begin position="941"/>
        <end position="998"/>
    </location>
</feature>
<dbReference type="InterPro" id="IPR011047">
    <property type="entry name" value="Quinoprotein_ADH-like_sf"/>
</dbReference>
<keyword evidence="5 18" id="KW-0547">Nucleotide-binding</keyword>
<keyword evidence="6" id="KW-0418">Kinase</keyword>
<evidence type="ECO:0000256" key="10">
    <source>
        <dbReference type="ARBA" id="ARBA00023016"/>
    </source>
</evidence>
<comment type="caution">
    <text evidence="23">The sequence shown here is derived from an EMBL/GenBank/DDBJ whole genome shotgun (WGS) entry which is preliminary data.</text>
</comment>
<dbReference type="PROSITE" id="PS00108">
    <property type="entry name" value="PROTEIN_KINASE_ST"/>
    <property type="match status" value="1"/>
</dbReference>
<feature type="compositionally biased region" description="Low complexity" evidence="19">
    <location>
        <begin position="719"/>
        <end position="738"/>
    </location>
</feature>
<evidence type="ECO:0000256" key="13">
    <source>
        <dbReference type="ARBA" id="ARBA00023230"/>
    </source>
</evidence>
<dbReference type="InterPro" id="IPR017441">
    <property type="entry name" value="Protein_kinase_ATP_BS"/>
</dbReference>
<dbReference type="GO" id="GO:0005524">
    <property type="term" value="F:ATP binding"/>
    <property type="evidence" value="ECO:0007669"/>
    <property type="project" value="UniProtKB-UniRule"/>
</dbReference>
<keyword evidence="11" id="KW-0325">Glycoprotein</keyword>
<dbReference type="PROSITE" id="PS00107">
    <property type="entry name" value="PROTEIN_KINASE_ATP"/>
    <property type="match status" value="1"/>
</dbReference>
<evidence type="ECO:0000259" key="22">
    <source>
        <dbReference type="PROSITE" id="PS50011"/>
    </source>
</evidence>
<keyword evidence="21" id="KW-0732">Signal</keyword>
<dbReference type="GO" id="GO:0005634">
    <property type="term" value="C:nucleus"/>
    <property type="evidence" value="ECO:0007669"/>
    <property type="project" value="TreeGrafter"/>
</dbReference>
<feature type="compositionally biased region" description="Polar residues" evidence="19">
    <location>
        <begin position="705"/>
        <end position="717"/>
    </location>
</feature>
<dbReference type="Pfam" id="PF00069">
    <property type="entry name" value="Pkinase"/>
    <property type="match status" value="3"/>
</dbReference>
<evidence type="ECO:0000256" key="11">
    <source>
        <dbReference type="ARBA" id="ARBA00023180"/>
    </source>
</evidence>
<protein>
    <recommendedName>
        <fullName evidence="2">non-specific serine/threonine protein kinase</fullName>
        <ecNumber evidence="2">2.7.11.1</ecNumber>
    </recommendedName>
    <alternativeName>
        <fullName evidence="15">PRKR-like endoplasmic reticulum kinase</fullName>
    </alternativeName>
</protein>
<feature type="transmembrane region" description="Helical" evidence="20">
    <location>
        <begin position="483"/>
        <end position="505"/>
    </location>
</feature>
<gene>
    <name evidence="23" type="ORF">Poli38472_014453</name>
</gene>
<dbReference type="SUPFAM" id="SSF50998">
    <property type="entry name" value="Quinoprotein alcohol dehydrogenase-like"/>
    <property type="match status" value="2"/>
</dbReference>
<keyword evidence="12" id="KW-0652">Protein synthesis inhibitor</keyword>
<keyword evidence="10" id="KW-0346">Stress response</keyword>
<keyword evidence="24" id="KW-1185">Reference proteome</keyword>
<dbReference type="Gene3D" id="2.130.10.10">
    <property type="entry name" value="YVTN repeat-like/Quinoprotein amine dehydrogenase"/>
    <property type="match status" value="1"/>
</dbReference>
<dbReference type="InterPro" id="IPR011009">
    <property type="entry name" value="Kinase-like_dom_sf"/>
</dbReference>
<dbReference type="OrthoDB" id="341578at2759"/>
<comment type="subcellular location">
    <subcellularLocation>
        <location evidence="1">Endoplasmic reticulum membrane</location>
        <topology evidence="1">Single-pass type I membrane protein</topology>
    </subcellularLocation>
</comment>
<evidence type="ECO:0000256" key="19">
    <source>
        <dbReference type="SAM" id="MobiDB-lite"/>
    </source>
</evidence>
<dbReference type="InterPro" id="IPR018391">
    <property type="entry name" value="PQQ_b-propeller_rpt"/>
</dbReference>
<comment type="catalytic activity">
    <reaction evidence="17">
        <text>L-seryl-[protein] + ATP = O-phospho-L-seryl-[protein] + ADP + H(+)</text>
        <dbReference type="Rhea" id="RHEA:17989"/>
        <dbReference type="Rhea" id="RHEA-COMP:9863"/>
        <dbReference type="Rhea" id="RHEA-COMP:11604"/>
        <dbReference type="ChEBI" id="CHEBI:15378"/>
        <dbReference type="ChEBI" id="CHEBI:29999"/>
        <dbReference type="ChEBI" id="CHEBI:30616"/>
        <dbReference type="ChEBI" id="CHEBI:83421"/>
        <dbReference type="ChEBI" id="CHEBI:456216"/>
        <dbReference type="EC" id="2.7.11.1"/>
    </reaction>
    <physiologicalReaction direction="left-to-right" evidence="17">
        <dbReference type="Rhea" id="RHEA:17990"/>
    </physiologicalReaction>
</comment>
<feature type="signal peptide" evidence="21">
    <location>
        <begin position="1"/>
        <end position="26"/>
    </location>
</feature>
<evidence type="ECO:0000256" key="8">
    <source>
        <dbReference type="ARBA" id="ARBA00022840"/>
    </source>
</evidence>
<dbReference type="GO" id="GO:0006986">
    <property type="term" value="P:response to unfolded protein"/>
    <property type="evidence" value="ECO:0007669"/>
    <property type="project" value="UniProtKB-KW"/>
</dbReference>
<evidence type="ECO:0000256" key="21">
    <source>
        <dbReference type="SAM" id="SignalP"/>
    </source>
</evidence>
<dbReference type="InterPro" id="IPR050339">
    <property type="entry name" value="CC_SR_Kinase"/>
</dbReference>
<feature type="compositionally biased region" description="Basic and acidic residues" evidence="19">
    <location>
        <begin position="943"/>
        <end position="959"/>
    </location>
</feature>
<evidence type="ECO:0000256" key="16">
    <source>
        <dbReference type="ARBA" id="ARBA00048659"/>
    </source>
</evidence>
<dbReference type="SMART" id="SM00564">
    <property type="entry name" value="PQQ"/>
    <property type="match status" value="2"/>
</dbReference>
<dbReference type="SUPFAM" id="SSF56112">
    <property type="entry name" value="Protein kinase-like (PK-like)"/>
    <property type="match status" value="1"/>
</dbReference>
<evidence type="ECO:0000313" key="24">
    <source>
        <dbReference type="Proteomes" id="UP000794436"/>
    </source>
</evidence>
<dbReference type="Gene3D" id="1.10.510.10">
    <property type="entry name" value="Transferase(Phosphotransferase) domain 1"/>
    <property type="match status" value="1"/>
</dbReference>
<evidence type="ECO:0000256" key="18">
    <source>
        <dbReference type="PROSITE-ProRule" id="PRU10141"/>
    </source>
</evidence>
<dbReference type="InterPro" id="IPR015943">
    <property type="entry name" value="WD40/YVTN_repeat-like_dom_sf"/>
</dbReference>
<evidence type="ECO:0000256" key="14">
    <source>
        <dbReference type="ARBA" id="ARBA00037982"/>
    </source>
</evidence>
<evidence type="ECO:0000256" key="15">
    <source>
        <dbReference type="ARBA" id="ARBA00041500"/>
    </source>
</evidence>
<dbReference type="GO" id="GO:0017148">
    <property type="term" value="P:negative regulation of translation"/>
    <property type="evidence" value="ECO:0007669"/>
    <property type="project" value="UniProtKB-KW"/>
</dbReference>
<sequence>MVGHGLSRRVVASLLGLLVFLGVGDAAVSVSKGGVRVRQQVNAQDVVVAGGIDGRVYALNAWTGDVMWMFDTGGPMVDSSNCGMESPVASSTVRSGQSLGEDVLGPSDDWQTATLDVDGSVDASEVSADRLAVSQDVRGAGDVVIATAMDQMMPSFDGRLYHISGSSIRELEMNMVDIINANGPVRLVDDVQASGQPSLSDILLFGEKTSKLFSLDATRGIIQPYPSRSSTNEILFGRAEFKTKAVHSLNMSAARCFTISEYFLQFADQSRCSANSDSISTQRSPEILVLAPESDTAEHEDEESTIAAYDPWTHEQLWERHLPRFDVIAVYGISSSRGKTFFDWNVDGPSSLATTQKRQKDKPVLSAPERKLEGIQPALQQALGAAGKTKEDGNISKKLHTRPIARDWDSVNSQFRLRLLGGNYYLEPNDGITDNLSGSGASSSFFDEDGDHLHFTDSSMLKRKRLFWESMESDGKRGVFITYYHVGAVMFGATVSILLIAWGCYIRGFSASLAQTAMAMDSNQFRFTVGLPGQEQLSITGILPQSLLMEAGATLGFGSNSPLMLGNGESEGSASTAVSSELSVPLDAETRAAMIEKFSRMLALEAEAMLRGAKRQLQLEYDTASDATTAPSSVTVVADSPLSTGSRRPSFITPKPLESTVLDSSVSSLVVMTEDDDGKLIPVIEEIEDSSHSSAQSVESEESNTAEQSVLSTQSRDVSVPSSTRSASSSSDASQNSSGTGGSESDSESTVNSNNQFGETTSSSGSTAEHSNRRKDSNASSSSSSTPNDAEVLFPFVCQSRFTNEFLELSALGKGGFGQVMLAENRLDGRKYAIKRVGLHLKNQTSKTLQKFLREVKILALLDHPNIVRYYQAWLEKVEEGVAQSRTVSSMEASSVMTSEAQMRNYSMSNLLAPISEMEFSDNRRSLQFYSNASFGDDDGGFDWERNSSDGTEDVHPWTEEELTVPKQGRGTDRLVKQRGKRSNGSDGHGDADNHDEDSSCYSIDNCDHWLYIQMQYCAGRNLGDYLALPTRPMQLAKLFKIFTQIASAIAHVHSCGLIHRDLKPANIFVADTDGDSIKLGDFGLSRYAANVNLATQTVEEQSVSNVLMNNGHMLSTSKWSVSMSNMSESNDITAGVGTYLYASPEQVAGKKYDAKTDMYSLGMILFELCHERFTTTMERYIALRSARERNFPPEFPWRKKCPEIMEMLERLLHPDPMVRPDACEVVQWSQELYEMSLAQQSSSNLARSPIQHARSFNGSIPALNIDLAASLSSGIFSLQVEACMETSSDDNGERRLPNHNLLKEVCDVIADVSNGRIEIKKCGLHLQDGGAQVLDFVLDPHLSEQEQRQMANSGHAPETLEETRRTLVHTIQALDGVQAVRMET</sequence>
<keyword evidence="4" id="KW-0808">Transferase</keyword>
<feature type="domain" description="Protein kinase" evidence="22">
    <location>
        <begin position="806"/>
        <end position="1234"/>
    </location>
</feature>
<keyword evidence="20" id="KW-0472">Membrane</keyword>
<dbReference type="Proteomes" id="UP000794436">
    <property type="component" value="Unassembled WGS sequence"/>
</dbReference>
<evidence type="ECO:0000256" key="9">
    <source>
        <dbReference type="ARBA" id="ARBA00022845"/>
    </source>
</evidence>
<dbReference type="SMART" id="SM00220">
    <property type="entry name" value="S_TKc"/>
    <property type="match status" value="1"/>
</dbReference>
<evidence type="ECO:0000256" key="2">
    <source>
        <dbReference type="ARBA" id="ARBA00012513"/>
    </source>
</evidence>
<evidence type="ECO:0000256" key="17">
    <source>
        <dbReference type="ARBA" id="ARBA00048977"/>
    </source>
</evidence>
<feature type="chain" id="PRO_5035422868" description="non-specific serine/threonine protein kinase" evidence="21">
    <location>
        <begin position="27"/>
        <end position="1385"/>
    </location>
</feature>
<dbReference type="GO" id="GO:0004694">
    <property type="term" value="F:eukaryotic translation initiation factor 2alpha kinase activity"/>
    <property type="evidence" value="ECO:0007669"/>
    <property type="project" value="TreeGrafter"/>
</dbReference>
<dbReference type="PROSITE" id="PS50011">
    <property type="entry name" value="PROTEIN_KINASE_DOM"/>
    <property type="match status" value="1"/>
</dbReference>